<organism evidence="1">
    <name type="scientific">Mycobacterium leprae</name>
    <dbReference type="NCBI Taxonomy" id="1769"/>
    <lineage>
        <taxon>Bacteria</taxon>
        <taxon>Bacillati</taxon>
        <taxon>Actinomycetota</taxon>
        <taxon>Actinomycetes</taxon>
        <taxon>Mycobacteriales</taxon>
        <taxon>Mycobacteriaceae</taxon>
        <taxon>Mycobacterium</taxon>
    </lineage>
</organism>
<protein>
    <submittedName>
        <fullName evidence="1">U2266q</fullName>
    </submittedName>
</protein>
<evidence type="ECO:0000313" key="1">
    <source>
        <dbReference type="EMBL" id="AAA62965.1"/>
    </source>
</evidence>
<accession>Q50052</accession>
<sequence>MQQLVCQWSTGVVPDLLARRAAKRRVTAISLVMLS</sequence>
<dbReference type="EMBL" id="U15182">
    <property type="protein sequence ID" value="AAA62965.1"/>
    <property type="molecule type" value="Genomic_DNA"/>
</dbReference>
<reference evidence="1" key="1">
    <citation type="submission" date="1994-09" db="EMBL/GenBank/DDBJ databases">
        <authorList>
            <person name="Robison K."/>
        </authorList>
    </citation>
    <scope>NUCLEOTIDE SEQUENCE</scope>
</reference>
<dbReference type="AlphaFoldDB" id="Q50052"/>
<proteinExistence type="predicted"/>
<name>Q50052_MYCLR</name>
<reference evidence="1" key="2">
    <citation type="submission" date="1995-04" db="EMBL/GenBank/DDBJ databases">
        <authorList>
            <person name="Smith D.R."/>
        </authorList>
    </citation>
    <scope>NUCLEOTIDE SEQUENCE</scope>
</reference>